<dbReference type="Proteomes" id="UP000610760">
    <property type="component" value="Unassembled WGS sequence"/>
</dbReference>
<name>A0A926I7D3_9FIRM</name>
<evidence type="ECO:0000313" key="2">
    <source>
        <dbReference type="Proteomes" id="UP000610760"/>
    </source>
</evidence>
<sequence>MMAIKNRYEFVYYVQCINGNPNGDPDMGNSPRVDPETMQGYITDVATKRRIRNYIQEAFAGQPGMEIIMQQGTNINKFIAEACEKAPCDEDACAKTKNKVYAAREWCCGKYFDVRTFGAVLTTGPNAGQVRGPVQIAFGRSIDPVLPQDISITRMCVADGPDKASTYAEFDEWEQKQPEDKLRTMGRKQFIPYGLYEVRGFISGNLAKETGFDEKDLKALFEAILNMYEHDHSASKGEMEVVSPLILFKHVGTDSDEEQRARQALLGCAPAHRLFDLVRVERKPDLECARDYRDYTAKIDLSGVPAGVKAGFLRDAFGEICWNRIPDGESWFTDGK</sequence>
<comment type="caution">
    <text evidence="1">The sequence shown here is derived from an EMBL/GenBank/DDBJ whole genome shotgun (WGS) entry which is preliminary data.</text>
</comment>
<gene>
    <name evidence="1" type="primary">cas7c</name>
    <name evidence="1" type="ORF">H8710_07320</name>
</gene>
<evidence type="ECO:0000313" key="1">
    <source>
        <dbReference type="EMBL" id="MBC8559874.1"/>
    </source>
</evidence>
<dbReference type="InterPro" id="IPR013418">
    <property type="entry name" value="CRISPR-assoc_prot_Cas7/Csd2"/>
</dbReference>
<accession>A0A926I7D3</accession>
<keyword evidence="2" id="KW-1185">Reference proteome</keyword>
<proteinExistence type="predicted"/>
<reference evidence="1" key="1">
    <citation type="submission" date="2020-08" db="EMBL/GenBank/DDBJ databases">
        <title>Genome public.</title>
        <authorList>
            <person name="Liu C."/>
            <person name="Sun Q."/>
        </authorList>
    </citation>
    <scope>NUCLEOTIDE SEQUENCE</scope>
    <source>
        <strain evidence="1">NSJ-33</strain>
    </source>
</reference>
<dbReference type="AlphaFoldDB" id="A0A926I7D3"/>
<dbReference type="NCBIfam" id="TIGR02589">
    <property type="entry name" value="cas_Csd2"/>
    <property type="match status" value="1"/>
</dbReference>
<protein>
    <submittedName>
        <fullName evidence="1">Type I-C CRISPR-associated protein Cas7/Csd2</fullName>
    </submittedName>
</protein>
<dbReference type="Pfam" id="PF05107">
    <property type="entry name" value="Cas_Cas7"/>
    <property type="match status" value="1"/>
</dbReference>
<dbReference type="InterPro" id="IPR006482">
    <property type="entry name" value="Cas7_Csh2/Csh2"/>
</dbReference>
<organism evidence="1 2">
    <name type="scientific">Fumia xinanensis</name>
    <dbReference type="NCBI Taxonomy" id="2763659"/>
    <lineage>
        <taxon>Bacteria</taxon>
        <taxon>Bacillati</taxon>
        <taxon>Bacillota</taxon>
        <taxon>Clostridia</taxon>
        <taxon>Eubacteriales</taxon>
        <taxon>Oscillospiraceae</taxon>
        <taxon>Fumia</taxon>
    </lineage>
</organism>
<dbReference type="NCBIfam" id="TIGR01595">
    <property type="entry name" value="cas_CT1132"/>
    <property type="match status" value="1"/>
</dbReference>
<dbReference type="GO" id="GO:0043571">
    <property type="term" value="P:maintenance of CRISPR repeat elements"/>
    <property type="evidence" value="ECO:0007669"/>
    <property type="project" value="InterPro"/>
</dbReference>
<dbReference type="EMBL" id="JACRSV010000002">
    <property type="protein sequence ID" value="MBC8559874.1"/>
    <property type="molecule type" value="Genomic_DNA"/>
</dbReference>